<keyword evidence="6" id="KW-1185">Reference proteome</keyword>
<comment type="similarity">
    <text evidence="1">Belongs to the peptidase C48 family.</text>
</comment>
<dbReference type="OrthoDB" id="10554097at2759"/>
<protein>
    <submittedName>
        <fullName evidence="5">Ubiquitin-like-specific protease 1A</fullName>
    </submittedName>
</protein>
<dbReference type="Gene3D" id="3.40.395.10">
    <property type="entry name" value="Adenoviral Proteinase, Chain A"/>
    <property type="match status" value="1"/>
</dbReference>
<dbReference type="AlphaFoldDB" id="A0A8S0SBC7"/>
<dbReference type="EMBL" id="CACTIH010004128">
    <property type="protein sequence ID" value="CAA2989652.1"/>
    <property type="molecule type" value="Genomic_DNA"/>
</dbReference>
<comment type="caution">
    <text evidence="5">The sequence shown here is derived from an EMBL/GenBank/DDBJ whole genome shotgun (WGS) entry which is preliminary data.</text>
</comment>
<evidence type="ECO:0000256" key="3">
    <source>
        <dbReference type="ARBA" id="ARBA00022801"/>
    </source>
</evidence>
<sequence length="184" mass="21143">VSCTIGQRTVSDPYKWFHDITTAGAWLADDHIDLAMDLLRDRAQRHPKSFDVHGRVILNIEFLRVVTIEYQSLELMGNEYTVPEYMLEWVIGLSPSVEGKSWEGCTHMYIPVCINKHYVTLEIVFADSTIYVYDPDHSCLTQCQLEQNLESMAVIVPMMARRAGINVHDRLRIVRNTTTARQSV</sequence>
<dbReference type="GO" id="GO:0008234">
    <property type="term" value="F:cysteine-type peptidase activity"/>
    <property type="evidence" value="ECO:0007669"/>
    <property type="project" value="InterPro"/>
</dbReference>
<feature type="non-terminal residue" evidence="5">
    <location>
        <position position="184"/>
    </location>
</feature>
<dbReference type="Pfam" id="PF02902">
    <property type="entry name" value="Peptidase_C48"/>
    <property type="match status" value="1"/>
</dbReference>
<evidence type="ECO:0000313" key="6">
    <source>
        <dbReference type="Proteomes" id="UP000594638"/>
    </source>
</evidence>
<evidence type="ECO:0000313" key="5">
    <source>
        <dbReference type="EMBL" id="CAA2989652.1"/>
    </source>
</evidence>
<evidence type="ECO:0000259" key="4">
    <source>
        <dbReference type="Pfam" id="PF02902"/>
    </source>
</evidence>
<evidence type="ECO:0000256" key="1">
    <source>
        <dbReference type="ARBA" id="ARBA00005234"/>
    </source>
</evidence>
<proteinExistence type="inferred from homology"/>
<dbReference type="InterPro" id="IPR038765">
    <property type="entry name" value="Papain-like_cys_pep_sf"/>
</dbReference>
<keyword evidence="3" id="KW-0378">Hydrolase</keyword>
<organism evidence="5 6">
    <name type="scientific">Olea europaea subsp. europaea</name>
    <dbReference type="NCBI Taxonomy" id="158383"/>
    <lineage>
        <taxon>Eukaryota</taxon>
        <taxon>Viridiplantae</taxon>
        <taxon>Streptophyta</taxon>
        <taxon>Embryophyta</taxon>
        <taxon>Tracheophyta</taxon>
        <taxon>Spermatophyta</taxon>
        <taxon>Magnoliopsida</taxon>
        <taxon>eudicotyledons</taxon>
        <taxon>Gunneridae</taxon>
        <taxon>Pentapetalae</taxon>
        <taxon>asterids</taxon>
        <taxon>lamiids</taxon>
        <taxon>Lamiales</taxon>
        <taxon>Oleaceae</taxon>
        <taxon>Oleeae</taxon>
        <taxon>Olea</taxon>
    </lineage>
</organism>
<evidence type="ECO:0000256" key="2">
    <source>
        <dbReference type="ARBA" id="ARBA00022670"/>
    </source>
</evidence>
<name>A0A8S0SBC7_OLEEU</name>
<dbReference type="InterPro" id="IPR003653">
    <property type="entry name" value="Peptidase_C48_C"/>
</dbReference>
<reference evidence="5 6" key="1">
    <citation type="submission" date="2019-12" db="EMBL/GenBank/DDBJ databases">
        <authorList>
            <person name="Alioto T."/>
            <person name="Alioto T."/>
            <person name="Gomez Garrido J."/>
        </authorList>
    </citation>
    <scope>NUCLEOTIDE SEQUENCE [LARGE SCALE GENOMIC DNA]</scope>
</reference>
<gene>
    <name evidence="5" type="ORF">OLEA9_A074909</name>
</gene>
<keyword evidence="2 5" id="KW-0645">Protease</keyword>
<dbReference type="Proteomes" id="UP000594638">
    <property type="component" value="Unassembled WGS sequence"/>
</dbReference>
<feature type="domain" description="Ubiquitin-like protease family profile" evidence="4">
    <location>
        <begin position="26"/>
        <end position="182"/>
    </location>
</feature>
<accession>A0A8S0SBC7</accession>
<dbReference type="SUPFAM" id="SSF54001">
    <property type="entry name" value="Cysteine proteinases"/>
    <property type="match status" value="1"/>
</dbReference>
<dbReference type="Gramene" id="OE9A074909T1">
    <property type="protein sequence ID" value="OE9A074909C1"/>
    <property type="gene ID" value="OE9A074909"/>
</dbReference>
<dbReference type="GO" id="GO:0006508">
    <property type="term" value="P:proteolysis"/>
    <property type="evidence" value="ECO:0007669"/>
    <property type="project" value="UniProtKB-KW"/>
</dbReference>
<feature type="non-terminal residue" evidence="5">
    <location>
        <position position="1"/>
    </location>
</feature>